<protein>
    <submittedName>
        <fullName evidence="1">Uncharacterized protein</fullName>
    </submittedName>
</protein>
<gene>
    <name evidence="1" type="ORF">GCM10008023_39870</name>
</gene>
<dbReference type="RefSeq" id="WP_189677748.1">
    <property type="nucleotide sequence ID" value="NZ_BNAQ01000011.1"/>
</dbReference>
<sequence length="114" mass="11905">MMTVRRPGFSLFGALLAFAAILGVFALSSWHSAVVDDTDPIHAVSIGQSNGRHKKADPDGPIHVVAHATASLVSIEAQPVATVLQGLADQAWLPFVTLFRAGSDPSGPLRPPQG</sequence>
<comment type="caution">
    <text evidence="1">The sequence shown here is derived from an EMBL/GenBank/DDBJ whole genome shotgun (WGS) entry which is preliminary data.</text>
</comment>
<dbReference type="Proteomes" id="UP000652430">
    <property type="component" value="Unassembled WGS sequence"/>
</dbReference>
<accession>A0ABQ3LWH2</accession>
<name>A0ABQ3LWH2_9SPHN</name>
<evidence type="ECO:0000313" key="1">
    <source>
        <dbReference type="EMBL" id="GHH25937.1"/>
    </source>
</evidence>
<keyword evidence="2" id="KW-1185">Reference proteome</keyword>
<dbReference type="EMBL" id="BNAQ01000011">
    <property type="protein sequence ID" value="GHH25937.1"/>
    <property type="molecule type" value="Genomic_DNA"/>
</dbReference>
<proteinExistence type="predicted"/>
<organism evidence="1 2">
    <name type="scientific">Sphingomonas glacialis</name>
    <dbReference type="NCBI Taxonomy" id="658225"/>
    <lineage>
        <taxon>Bacteria</taxon>
        <taxon>Pseudomonadati</taxon>
        <taxon>Pseudomonadota</taxon>
        <taxon>Alphaproteobacteria</taxon>
        <taxon>Sphingomonadales</taxon>
        <taxon>Sphingomonadaceae</taxon>
        <taxon>Sphingomonas</taxon>
    </lineage>
</organism>
<reference evidence="2" key="1">
    <citation type="journal article" date="2019" name="Int. J. Syst. Evol. Microbiol.">
        <title>The Global Catalogue of Microorganisms (GCM) 10K type strain sequencing project: providing services to taxonomists for standard genome sequencing and annotation.</title>
        <authorList>
            <consortium name="The Broad Institute Genomics Platform"/>
            <consortium name="The Broad Institute Genome Sequencing Center for Infectious Disease"/>
            <person name="Wu L."/>
            <person name="Ma J."/>
        </authorList>
    </citation>
    <scope>NUCLEOTIDE SEQUENCE [LARGE SCALE GENOMIC DNA]</scope>
    <source>
        <strain evidence="2">CGMCC 1.8957</strain>
    </source>
</reference>
<evidence type="ECO:0000313" key="2">
    <source>
        <dbReference type="Proteomes" id="UP000652430"/>
    </source>
</evidence>